<dbReference type="EMBL" id="CP026245">
    <property type="protein sequence ID" value="AWO99220.1"/>
    <property type="molecule type" value="Genomic_DNA"/>
</dbReference>
<evidence type="ECO:0000313" key="3">
    <source>
        <dbReference type="EMBL" id="AWO99220.1"/>
    </source>
</evidence>
<evidence type="ECO:0000313" key="4">
    <source>
        <dbReference type="Proteomes" id="UP000246464"/>
    </source>
</evidence>
<dbReference type="InterPro" id="IPR015943">
    <property type="entry name" value="WD40/YVTN_repeat-like_dom_sf"/>
</dbReference>
<evidence type="ECO:0000256" key="1">
    <source>
        <dbReference type="ARBA" id="ARBA00022737"/>
    </source>
</evidence>
<evidence type="ECO:0000256" key="2">
    <source>
        <dbReference type="PROSITE-ProRule" id="PRU00221"/>
    </source>
</evidence>
<dbReference type="InterPro" id="IPR001680">
    <property type="entry name" value="WD40_rpt"/>
</dbReference>
<dbReference type="AlphaFoldDB" id="A0A2U9B5L4"/>
<accession>A0A2U9B5L4</accession>
<gene>
    <name evidence="3" type="ORF">SMAX5B_010199</name>
</gene>
<reference evidence="3 4" key="1">
    <citation type="submission" date="2017-12" db="EMBL/GenBank/DDBJ databases">
        <title>Integrating genomic resources of turbot (Scophthalmus maximus) in depth evaluation of genetic and physical mapping variation across individuals.</title>
        <authorList>
            <person name="Martinez P."/>
        </authorList>
    </citation>
    <scope>NUCLEOTIDE SEQUENCE [LARGE SCALE GENOMIC DNA]</scope>
</reference>
<dbReference type="PANTHER" id="PTHR44324">
    <property type="entry name" value="WD40 REPEAT DOMAIN 95"/>
    <property type="match status" value="1"/>
</dbReference>
<dbReference type="Pfam" id="PF00400">
    <property type="entry name" value="WD40"/>
    <property type="match status" value="1"/>
</dbReference>
<dbReference type="Gene3D" id="2.130.10.10">
    <property type="entry name" value="YVTN repeat-like/Quinoprotein amine dehydrogenase"/>
    <property type="match status" value="1"/>
</dbReference>
<dbReference type="Proteomes" id="UP000246464">
    <property type="component" value="Chromosome 3"/>
</dbReference>
<name>A0A2U9B5L4_SCOMX</name>
<dbReference type="SUPFAM" id="SSF50978">
    <property type="entry name" value="WD40 repeat-like"/>
    <property type="match status" value="1"/>
</dbReference>
<keyword evidence="1" id="KW-0677">Repeat</keyword>
<proteinExistence type="predicted"/>
<dbReference type="InterPro" id="IPR036322">
    <property type="entry name" value="WD40_repeat_dom_sf"/>
</dbReference>
<feature type="repeat" description="WD" evidence="2">
    <location>
        <begin position="72"/>
        <end position="115"/>
    </location>
</feature>
<sequence>MSNRRSALTEKEPRSYDGEIIVWNNGTEKALRRLQPRAEQEDDRTQQDLVSCGGSGVVRLWNTFRSRPVGQFAAHNRDLGSIVMTVSPCGKYLVTADREGTLKTWDIQRVRIVHDLLHNPH</sequence>
<keyword evidence="4" id="KW-1185">Reference proteome</keyword>
<dbReference type="InterPro" id="IPR051242">
    <property type="entry name" value="WD-EF-hand_domain"/>
</dbReference>
<organism evidence="3 4">
    <name type="scientific">Scophthalmus maximus</name>
    <name type="common">Turbot</name>
    <name type="synonym">Psetta maxima</name>
    <dbReference type="NCBI Taxonomy" id="52904"/>
    <lineage>
        <taxon>Eukaryota</taxon>
        <taxon>Metazoa</taxon>
        <taxon>Chordata</taxon>
        <taxon>Craniata</taxon>
        <taxon>Vertebrata</taxon>
        <taxon>Euteleostomi</taxon>
        <taxon>Actinopterygii</taxon>
        <taxon>Neopterygii</taxon>
        <taxon>Teleostei</taxon>
        <taxon>Neoteleostei</taxon>
        <taxon>Acanthomorphata</taxon>
        <taxon>Carangaria</taxon>
        <taxon>Pleuronectiformes</taxon>
        <taxon>Pleuronectoidei</taxon>
        <taxon>Scophthalmidae</taxon>
        <taxon>Scophthalmus</taxon>
    </lineage>
</organism>
<dbReference type="PROSITE" id="PS50082">
    <property type="entry name" value="WD_REPEATS_2"/>
    <property type="match status" value="1"/>
</dbReference>
<dbReference type="PANTHER" id="PTHR44324:SF1">
    <property type="entry name" value="WD REPEAT-CONTAINING PROTEIN 49"/>
    <property type="match status" value="1"/>
</dbReference>
<keyword evidence="2" id="KW-0853">WD repeat</keyword>
<protein>
    <submittedName>
        <fullName evidence="3">Putative WD repeat-containing protein 49</fullName>
    </submittedName>
</protein>